<protein>
    <submittedName>
        <fullName evidence="1">Uncharacterized protein</fullName>
    </submittedName>
</protein>
<proteinExistence type="predicted"/>
<name>A0A644ZKJ7_9ZZZZ</name>
<reference evidence="1" key="1">
    <citation type="submission" date="2019-08" db="EMBL/GenBank/DDBJ databases">
        <authorList>
            <person name="Kucharzyk K."/>
            <person name="Murdoch R.W."/>
            <person name="Higgins S."/>
            <person name="Loffler F."/>
        </authorList>
    </citation>
    <scope>NUCLEOTIDE SEQUENCE</scope>
</reference>
<dbReference type="AlphaFoldDB" id="A0A644ZKJ7"/>
<comment type="caution">
    <text evidence="1">The sequence shown here is derived from an EMBL/GenBank/DDBJ whole genome shotgun (WGS) entry which is preliminary data.</text>
</comment>
<dbReference type="EMBL" id="VSSQ01009362">
    <property type="protein sequence ID" value="MPM41410.1"/>
    <property type="molecule type" value="Genomic_DNA"/>
</dbReference>
<evidence type="ECO:0000313" key="1">
    <source>
        <dbReference type="EMBL" id="MPM41410.1"/>
    </source>
</evidence>
<accession>A0A644ZKJ7</accession>
<sequence length="144" mass="16300">MYPHRRRHQVSGTFGIGRFVLPEDFFLYSAGKAHQQDDLQRQAHKKADHPECPLPAAEIYSPPYPRDGLWNPGPAVFLAEVETDRPVVGVVPFSLVDFFPVFFLIHFAPPSLDMTFSGSGTFPALWGHRGLSVFRKEYGLRRGM</sequence>
<gene>
    <name evidence="1" type="ORF">SDC9_88065</name>
</gene>
<organism evidence="1">
    <name type="scientific">bioreactor metagenome</name>
    <dbReference type="NCBI Taxonomy" id="1076179"/>
    <lineage>
        <taxon>unclassified sequences</taxon>
        <taxon>metagenomes</taxon>
        <taxon>ecological metagenomes</taxon>
    </lineage>
</organism>